<keyword evidence="3" id="KW-0804">Transcription</keyword>
<accession>G7ZGL0</accession>
<dbReference type="InterPro" id="IPR012318">
    <property type="entry name" value="HTH_CRP"/>
</dbReference>
<dbReference type="Gene3D" id="2.60.120.10">
    <property type="entry name" value="Jelly Rolls"/>
    <property type="match status" value="1"/>
</dbReference>
<dbReference type="InterPro" id="IPR029016">
    <property type="entry name" value="GAF-like_dom_sf"/>
</dbReference>
<dbReference type="HOGENOM" id="CLU_464363_0_0_5"/>
<dbReference type="Pfam" id="PF01590">
    <property type="entry name" value="GAF"/>
    <property type="match status" value="1"/>
</dbReference>
<dbReference type="SMART" id="SM00419">
    <property type="entry name" value="HTH_CRP"/>
    <property type="match status" value="1"/>
</dbReference>
<dbReference type="OrthoDB" id="9770562at2"/>
<dbReference type="InterPro" id="IPR003018">
    <property type="entry name" value="GAF"/>
</dbReference>
<keyword evidence="7" id="KW-1185">Reference proteome</keyword>
<keyword evidence="2" id="KW-0238">DNA-binding</keyword>
<dbReference type="InterPro" id="IPR018490">
    <property type="entry name" value="cNMP-bd_dom_sf"/>
</dbReference>
<dbReference type="RefSeq" id="WP_014189795.1">
    <property type="nucleotide sequence ID" value="NC_016587.1"/>
</dbReference>
<dbReference type="SUPFAM" id="SSF46785">
    <property type="entry name" value="Winged helix' DNA-binding domain"/>
    <property type="match status" value="1"/>
</dbReference>
<sequence>MELLKDDVPESRRIDGCHCMSCADNRAMLASVAPPRVAATAKWDLEAMIAARRGFLAHGNAPASVPQPILRSWQRSARHGLDLETKLTVEPVSGHEMREALERNELLVQAAWAEIEALCREIESPGGVVVLTDPDGFVLSRCGSPAFLGEADELALRPGVLWNEAVIGTNAIGMALVERSEITVFGGEHFFKSHGILSCSAVPIIDSVGATIGVLDLSTVSSVSHHYALSLLRRAAEQIERRLFEQTFACQERMHLHSNPLLLGGPREGVIAFDGDRLVGANRHAIELLGLDWSAIGMVRFNQLFAMRCSSVRRNAFSDECVVQTTGGTTLFARLQTPGTGDKPHAPAIRTKPGPDARKPVATAGRPAEKTYPLPHEILERLLHGSPSEHHSVWRPKAGSLIYGSEITGEAGETILIVRSGQMRTYSSYEGKELTLFFLGVGDAIIIHPQTMLEVKADSEVIILHESMFRELAQSEPDLGLSVMPAMNRILQKSIRMLEDLAFHSVKHRLVRLLADMAERDGRKSSRGILIESIPNAEDLAMQVGATRQTVSTIIAELVRRGLLQRAGKSSIVIPDLELLSDELEAE</sequence>
<geneLocation type="plasmid" evidence="6 7">
    <name>AZO_p4</name>
</geneLocation>
<evidence type="ECO:0000313" key="6">
    <source>
        <dbReference type="EMBL" id="CBS90952.1"/>
    </source>
</evidence>
<dbReference type="Gene3D" id="1.10.10.10">
    <property type="entry name" value="Winged helix-like DNA-binding domain superfamily/Winged helix DNA-binding domain"/>
    <property type="match status" value="1"/>
</dbReference>
<evidence type="ECO:0000256" key="4">
    <source>
        <dbReference type="SAM" id="MobiDB-lite"/>
    </source>
</evidence>
<feature type="domain" description="HTH crp-type" evidence="5">
    <location>
        <begin position="504"/>
        <end position="578"/>
    </location>
</feature>
<dbReference type="InterPro" id="IPR036390">
    <property type="entry name" value="WH_DNA-bd_sf"/>
</dbReference>
<feature type="region of interest" description="Disordered" evidence="4">
    <location>
        <begin position="335"/>
        <end position="364"/>
    </location>
</feature>
<dbReference type="GO" id="GO:0006355">
    <property type="term" value="P:regulation of DNA-templated transcription"/>
    <property type="evidence" value="ECO:0007669"/>
    <property type="project" value="InterPro"/>
</dbReference>
<evidence type="ECO:0000256" key="2">
    <source>
        <dbReference type="ARBA" id="ARBA00023125"/>
    </source>
</evidence>
<dbReference type="KEGG" id="ali:AZOLI_p40589"/>
<name>G7ZGL0_AZOL4</name>
<dbReference type="InterPro" id="IPR036388">
    <property type="entry name" value="WH-like_DNA-bd_sf"/>
</dbReference>
<reference evidence="7" key="1">
    <citation type="journal article" date="2011" name="PLoS Genet.">
        <title>Azospirillum genomes reveal transition of bacteria from aquatic to terrestrial environments.</title>
        <authorList>
            <person name="Wisniewski-Dye F."/>
            <person name="Borziak K."/>
            <person name="Khalsa-Moyers G."/>
            <person name="Alexandre G."/>
            <person name="Sukharnikov L.O."/>
            <person name="Wuichet K."/>
            <person name="Hurst G.B."/>
            <person name="McDonald W.H."/>
            <person name="Robertson J.S."/>
            <person name="Barbe V."/>
            <person name="Calteau A."/>
            <person name="Rouy Z."/>
            <person name="Mangenot S."/>
            <person name="Prigent-Combaret C."/>
            <person name="Normand P."/>
            <person name="Boyer M."/>
            <person name="Siguier P."/>
            <person name="Dessaux Y."/>
            <person name="Elmerich C."/>
            <person name="Condemine G."/>
            <person name="Krishnen G."/>
            <person name="Kennedy I."/>
            <person name="Paterson A.H."/>
            <person name="Gonzalez V."/>
            <person name="Mavingui P."/>
            <person name="Zhulin I.B."/>
        </authorList>
    </citation>
    <scope>NUCLEOTIDE SEQUENCE [LARGE SCALE GENOMIC DNA]</scope>
    <source>
        <strain evidence="7">4B</strain>
    </source>
</reference>
<dbReference type="InterPro" id="IPR014710">
    <property type="entry name" value="RmlC-like_jellyroll"/>
</dbReference>
<dbReference type="EMBL" id="FQ311872">
    <property type="protein sequence ID" value="CBS90952.1"/>
    <property type="molecule type" value="Genomic_DNA"/>
</dbReference>
<keyword evidence="6" id="KW-0614">Plasmid</keyword>
<evidence type="ECO:0000259" key="5">
    <source>
        <dbReference type="PROSITE" id="PS51063"/>
    </source>
</evidence>
<protein>
    <recommendedName>
        <fullName evidence="5">HTH crp-type domain-containing protein</fullName>
    </recommendedName>
</protein>
<evidence type="ECO:0000256" key="3">
    <source>
        <dbReference type="ARBA" id="ARBA00023163"/>
    </source>
</evidence>
<proteinExistence type="predicted"/>
<evidence type="ECO:0000313" key="7">
    <source>
        <dbReference type="Proteomes" id="UP000005667"/>
    </source>
</evidence>
<dbReference type="Pfam" id="PF13545">
    <property type="entry name" value="HTH_Crp_2"/>
    <property type="match status" value="1"/>
</dbReference>
<dbReference type="AlphaFoldDB" id="G7ZGL0"/>
<organism evidence="6 7">
    <name type="scientific">Azospirillum lipoferum (strain 4B)</name>
    <dbReference type="NCBI Taxonomy" id="862719"/>
    <lineage>
        <taxon>Bacteria</taxon>
        <taxon>Pseudomonadati</taxon>
        <taxon>Pseudomonadota</taxon>
        <taxon>Alphaproteobacteria</taxon>
        <taxon>Rhodospirillales</taxon>
        <taxon>Azospirillaceae</taxon>
        <taxon>Azospirillum</taxon>
    </lineage>
</organism>
<dbReference type="SUPFAM" id="SSF51206">
    <property type="entry name" value="cAMP-binding domain-like"/>
    <property type="match status" value="1"/>
</dbReference>
<gene>
    <name evidence="6" type="ordered locus">AZOLI_p40589</name>
</gene>
<evidence type="ECO:0000256" key="1">
    <source>
        <dbReference type="ARBA" id="ARBA00023015"/>
    </source>
</evidence>
<dbReference type="GO" id="GO:0003677">
    <property type="term" value="F:DNA binding"/>
    <property type="evidence" value="ECO:0007669"/>
    <property type="project" value="UniProtKB-KW"/>
</dbReference>
<keyword evidence="1" id="KW-0805">Transcription regulation</keyword>
<dbReference type="Proteomes" id="UP000005667">
    <property type="component" value="Plasmid AZO_p4"/>
</dbReference>
<dbReference type="PROSITE" id="PS51063">
    <property type="entry name" value="HTH_CRP_2"/>
    <property type="match status" value="1"/>
</dbReference>
<dbReference type="CDD" id="cd00038">
    <property type="entry name" value="CAP_ED"/>
    <property type="match status" value="1"/>
</dbReference>
<dbReference type="InterPro" id="IPR000595">
    <property type="entry name" value="cNMP-bd_dom"/>
</dbReference>
<dbReference type="Gene3D" id="3.30.450.40">
    <property type="match status" value="1"/>
</dbReference>